<reference evidence="1 2" key="4">
    <citation type="journal article" date="2011" name="BMC Genomics">
        <title>RNA-Seq improves annotation of protein-coding genes in the cucumber genome.</title>
        <authorList>
            <person name="Li Z."/>
            <person name="Zhang Z."/>
            <person name="Yan P."/>
            <person name="Huang S."/>
            <person name="Fei Z."/>
            <person name="Lin K."/>
        </authorList>
    </citation>
    <scope>NUCLEOTIDE SEQUENCE [LARGE SCALE GENOMIC DNA]</scope>
    <source>
        <strain evidence="2">cv. 9930</strain>
        <tissue evidence="1">Leaf</tissue>
    </source>
</reference>
<keyword evidence="2" id="KW-1185">Reference proteome</keyword>
<reference evidence="1 2" key="3">
    <citation type="journal article" date="2010" name="BMC Genomics">
        <title>Transcriptome sequencing and comparative analysis of cucumber flowers with different sex types.</title>
        <authorList>
            <person name="Guo S."/>
            <person name="Zheng Y."/>
            <person name="Joung J.G."/>
            <person name="Liu S."/>
            <person name="Zhang Z."/>
            <person name="Crasta O.R."/>
            <person name="Sobral B.W."/>
            <person name="Xu Y."/>
            <person name="Huang S."/>
            <person name="Fei Z."/>
        </authorList>
    </citation>
    <scope>NUCLEOTIDE SEQUENCE [LARGE SCALE GENOMIC DNA]</scope>
    <source>
        <strain evidence="2">cv. 9930</strain>
        <tissue evidence="1">Leaf</tissue>
    </source>
</reference>
<dbReference type="EMBL" id="ACHR03000031">
    <property type="protein sequence ID" value="KAE8637447.1"/>
    <property type="molecule type" value="Genomic_DNA"/>
</dbReference>
<evidence type="ECO:0000313" key="2">
    <source>
        <dbReference type="Proteomes" id="UP000029981"/>
    </source>
</evidence>
<feature type="non-terminal residue" evidence="1">
    <location>
        <position position="113"/>
    </location>
</feature>
<reference evidence="1 2" key="2">
    <citation type="journal article" date="2009" name="PLoS ONE">
        <title>An integrated genetic and cytogenetic map of the cucumber genome.</title>
        <authorList>
            <person name="Ren Y."/>
            <person name="Zhang Z."/>
            <person name="Liu J."/>
            <person name="Staub J.E."/>
            <person name="Han Y."/>
            <person name="Cheng Z."/>
            <person name="Li X."/>
            <person name="Lu J."/>
            <person name="Miao H."/>
            <person name="Kang H."/>
            <person name="Xie B."/>
            <person name="Gu X."/>
            <person name="Wang X."/>
            <person name="Du Y."/>
            <person name="Jin W."/>
            <person name="Huang S."/>
        </authorList>
    </citation>
    <scope>NUCLEOTIDE SEQUENCE [LARGE SCALE GENOMIC DNA]</scope>
    <source>
        <strain evidence="2">cv. 9930</strain>
        <tissue evidence="1">Leaf</tissue>
    </source>
</reference>
<sequence length="113" mass="12014">MTETAHDSDFSLNMRRETAFENLEFVNSFNGDTLSCEDVSSMVDLGKSSTTEKLAEFVFAEENSLGQGVGTGESRGRGVVVEGRHGKGETRVQMGIVVNGGLIIEGGGVGRII</sequence>
<gene>
    <name evidence="1" type="ORF">Csa_017391</name>
</gene>
<dbReference type="Proteomes" id="UP000029981">
    <property type="component" value="Unassembled WGS sequence"/>
</dbReference>
<organism evidence="1 2">
    <name type="scientific">Cucumis sativus</name>
    <name type="common">Cucumber</name>
    <dbReference type="NCBI Taxonomy" id="3659"/>
    <lineage>
        <taxon>Eukaryota</taxon>
        <taxon>Viridiplantae</taxon>
        <taxon>Streptophyta</taxon>
        <taxon>Embryophyta</taxon>
        <taxon>Tracheophyta</taxon>
        <taxon>Spermatophyta</taxon>
        <taxon>Magnoliopsida</taxon>
        <taxon>eudicotyledons</taxon>
        <taxon>Gunneridae</taxon>
        <taxon>Pentapetalae</taxon>
        <taxon>rosids</taxon>
        <taxon>fabids</taxon>
        <taxon>Cucurbitales</taxon>
        <taxon>Cucurbitaceae</taxon>
        <taxon>Benincaseae</taxon>
        <taxon>Cucumis</taxon>
    </lineage>
</organism>
<proteinExistence type="predicted"/>
<protein>
    <submittedName>
        <fullName evidence="1">Uncharacterized protein</fullName>
    </submittedName>
</protein>
<reference evidence="1 2" key="1">
    <citation type="journal article" date="2009" name="Nat. Genet.">
        <title>The genome of the cucumber, Cucumis sativus L.</title>
        <authorList>
            <person name="Huang S."/>
            <person name="Li R."/>
            <person name="Zhang Z."/>
            <person name="Li L."/>
            <person name="Gu X."/>
            <person name="Fan W."/>
            <person name="Lucas W.J."/>
            <person name="Wang X."/>
            <person name="Xie B."/>
            <person name="Ni P."/>
            <person name="Ren Y."/>
            <person name="Zhu H."/>
            <person name="Li J."/>
            <person name="Lin K."/>
            <person name="Jin W."/>
            <person name="Fei Z."/>
            <person name="Li G."/>
            <person name="Staub J."/>
            <person name="Kilian A."/>
            <person name="van der Vossen E.A."/>
            <person name="Wu Y."/>
            <person name="Guo J."/>
            <person name="He J."/>
            <person name="Jia Z."/>
            <person name="Ren Y."/>
            <person name="Tian G."/>
            <person name="Lu Y."/>
            <person name="Ruan J."/>
            <person name="Qian W."/>
            <person name="Wang M."/>
            <person name="Huang Q."/>
            <person name="Li B."/>
            <person name="Xuan Z."/>
            <person name="Cao J."/>
            <person name="Asan"/>
            <person name="Wu Z."/>
            <person name="Zhang J."/>
            <person name="Cai Q."/>
            <person name="Bai Y."/>
            <person name="Zhao B."/>
            <person name="Han Y."/>
            <person name="Li Y."/>
            <person name="Li X."/>
            <person name="Wang S."/>
            <person name="Shi Q."/>
            <person name="Liu S."/>
            <person name="Cho W.K."/>
            <person name="Kim J.Y."/>
            <person name="Xu Y."/>
            <person name="Heller-Uszynska K."/>
            <person name="Miao H."/>
            <person name="Cheng Z."/>
            <person name="Zhang S."/>
            <person name="Wu J."/>
            <person name="Yang Y."/>
            <person name="Kang H."/>
            <person name="Li M."/>
            <person name="Liang H."/>
            <person name="Ren X."/>
            <person name="Shi Z."/>
            <person name="Wen M."/>
            <person name="Jian M."/>
            <person name="Yang H."/>
            <person name="Zhang G."/>
            <person name="Yang Z."/>
            <person name="Chen R."/>
            <person name="Liu S."/>
            <person name="Li J."/>
            <person name="Ma L."/>
            <person name="Liu H."/>
            <person name="Zhou Y."/>
            <person name="Zhao J."/>
            <person name="Fang X."/>
            <person name="Li G."/>
            <person name="Fang L."/>
            <person name="Li Y."/>
            <person name="Liu D."/>
            <person name="Zheng H."/>
            <person name="Zhang Y."/>
            <person name="Qin N."/>
            <person name="Li Z."/>
            <person name="Yang G."/>
            <person name="Yang S."/>
            <person name="Bolund L."/>
            <person name="Kristiansen K."/>
            <person name="Zheng H."/>
            <person name="Li S."/>
            <person name="Zhang X."/>
            <person name="Yang H."/>
            <person name="Wang J."/>
            <person name="Sun R."/>
            <person name="Zhang B."/>
            <person name="Jiang S."/>
            <person name="Wang J."/>
            <person name="Du Y."/>
            <person name="Li S."/>
        </authorList>
    </citation>
    <scope>NUCLEOTIDE SEQUENCE [LARGE SCALE GENOMIC DNA]</scope>
    <source>
        <strain evidence="2">cv. 9930</strain>
        <tissue evidence="1">Leaf</tissue>
    </source>
</reference>
<reference evidence="1 2" key="5">
    <citation type="journal article" date="2019" name="Gigascience">
        <title>A chromosome-scale genome assembly of cucumber (Cucumis sativus L.).</title>
        <authorList>
            <person name="Li Q."/>
            <person name="Li H."/>
            <person name="Huang W."/>
            <person name="Xu Y."/>
            <person name="Zhou Q."/>
            <person name="Wang S."/>
            <person name="Ruan J."/>
            <person name="Huang S."/>
            <person name="Zhang Z."/>
        </authorList>
    </citation>
    <scope>NUCLEOTIDE SEQUENCE [LARGE SCALE GENOMIC DNA]</scope>
    <source>
        <strain evidence="2">cv. 9930</strain>
        <tissue evidence="1">Leaf</tissue>
    </source>
</reference>
<evidence type="ECO:0000313" key="1">
    <source>
        <dbReference type="EMBL" id="KAE8637447.1"/>
    </source>
</evidence>
<comment type="caution">
    <text evidence="1">The sequence shown here is derived from an EMBL/GenBank/DDBJ whole genome shotgun (WGS) entry which is preliminary data.</text>
</comment>
<accession>A0ACB6HBY6</accession>
<name>A0ACB6HBY6_CUCSA</name>